<feature type="domain" description="Tyrosine-protein kinase ephrin type A/B receptor-like" evidence="5">
    <location>
        <begin position="655"/>
        <end position="700"/>
    </location>
</feature>
<dbReference type="InterPro" id="IPR015915">
    <property type="entry name" value="Kelch-typ_b-propeller"/>
</dbReference>
<dbReference type="SUPFAM" id="SSF117281">
    <property type="entry name" value="Kelch motif"/>
    <property type="match status" value="3"/>
</dbReference>
<keyword evidence="3" id="KW-1133">Transmembrane helix</keyword>
<feature type="transmembrane region" description="Helical" evidence="3">
    <location>
        <begin position="760"/>
        <end position="787"/>
    </location>
</feature>
<dbReference type="InterPro" id="IPR006652">
    <property type="entry name" value="Kelch_1"/>
</dbReference>
<dbReference type="Pfam" id="PF24681">
    <property type="entry name" value="Kelch_KLHDC2_KLHL20_DRC7"/>
    <property type="match status" value="1"/>
</dbReference>
<feature type="transmembrane region" description="Helical" evidence="3">
    <location>
        <begin position="1046"/>
        <end position="1071"/>
    </location>
</feature>
<reference evidence="6" key="1">
    <citation type="submission" date="2021-09" db="EMBL/GenBank/DDBJ databases">
        <authorList>
            <consortium name="AG Swart"/>
            <person name="Singh M."/>
            <person name="Singh A."/>
            <person name="Seah K."/>
            <person name="Emmerich C."/>
        </authorList>
    </citation>
    <scope>NUCLEOTIDE SEQUENCE</scope>
    <source>
        <strain evidence="6">ATCC30299</strain>
    </source>
</reference>
<dbReference type="Gene3D" id="2.120.10.80">
    <property type="entry name" value="Kelch-type beta propeller"/>
    <property type="match status" value="3"/>
</dbReference>
<evidence type="ECO:0000256" key="2">
    <source>
        <dbReference type="ARBA" id="ARBA00022737"/>
    </source>
</evidence>
<dbReference type="SMART" id="SM01411">
    <property type="entry name" value="Ephrin_rec_like"/>
    <property type="match status" value="2"/>
</dbReference>
<keyword evidence="1" id="KW-0880">Kelch repeat</keyword>
<gene>
    <name evidence="6" type="ORF">BSTOLATCC_MIC66194</name>
</gene>
<evidence type="ECO:0000256" key="1">
    <source>
        <dbReference type="ARBA" id="ARBA00022441"/>
    </source>
</evidence>
<dbReference type="PANTHER" id="PTHR46093:SF18">
    <property type="entry name" value="FIBRONECTIN TYPE-III DOMAIN-CONTAINING PROTEIN"/>
    <property type="match status" value="1"/>
</dbReference>
<dbReference type="PANTHER" id="PTHR46093">
    <property type="entry name" value="ACYL-COA-BINDING DOMAIN-CONTAINING PROTEIN 5"/>
    <property type="match status" value="1"/>
</dbReference>
<sequence length="1126" mass="126882">MIVYFFILHFIKDSLALLIERIPSTNPSPDKRMLPLMQSFPNLNLTLSYGGLQSPINVFNDIWSFQTNNETWSKLVPLDSVYPVGRYGGGSWKDQDSYLFYIFGGMSTYGPINDIWSFHATRLLWTKISATGDIPLPRVNFGYTSWTENGAVKFAVFGGSSSIGFDNHLYILDTDSWVWTMMPSNGSMPPKLESPCITYYSNALYIAGGQAPLEANPYINGSYKYDLDLSAWVNISSLSTYTSRYLHGCVIFNDELYMLSGWSMEWNDQNSEWYKLNLSDINHDWYKIDKINLSNNDYGFTLIDSKLYIFAGFKDKGFHNAFWIFELSAFSPILYGSYDENLSPSARMLHSMHPIGEKLYLFGGLGEDGELFNDFWAYDTINEKWKSIEAAGSAPSPRYGFASAENSGVIAVWGGHGSSGYLNDIYMFHIGTLQWYFIQNPTSPPSPREGACLAAIESLIIIYGGMTASGPSDELWLLNISEKTYILLDSSNPQGPGPLYYASCKIVDNSFYVYYGEYDGEYSSNEIFSYNLTSKIWEKIYHNSNDLQWIRSKAGSLKLDDRILVFGGNIFGRYLSKDIFYVNLTTSEFVKIGQIPDYTFGFAWCYLKDHIYIHGGATVLGELLRYEVPSNKFFRIHLQSDCADIESCYWECSPGTYKHNNECLLCPPGTYSDSYGNSACTNCLEGFFNQIYGSASRVLCYPCEEGTYNSIEGAALCLNCPHSAECKAGSVTFEREVFSFSDLSIQPPLYKADQDKLDRIILIVNLVFGLFGFLLIIFILMFFASILSRIDIYTSSHNHLLNVSMILTKTKIGGFFSIIFGVLAIILVSDSIITFKLDNITEQKSLVPLVVLSQDISKYTGDFVISTTFINYGGNCLVNHACSPEIHISFSNIYGSWSEMSCQLNKRDCNVIIKCKNCQIESEGEISYEMAYTNAFSSGFIIQVNSTSSIPDEISSYRTVILPNPGYVFLGFTATTVHFASIPSWFQESHKDRSYTGYHISVEQSPEYGSQFHTYEMGLAYNLYLNLQFNNGLNGLVTTRKQGQTWLTLLSVLLGSIFGLLGGVGGVMSFIEGCWTEIEDGFREDNPSALIEKGHKIRNQFDSHAKLARSMDSMSKINPFLKFNFF</sequence>
<dbReference type="CDD" id="cd00185">
    <property type="entry name" value="TNFRSF"/>
    <property type="match status" value="1"/>
</dbReference>
<keyword evidence="2" id="KW-0677">Repeat</keyword>
<feature type="signal peptide" evidence="4">
    <location>
        <begin position="1"/>
        <end position="16"/>
    </location>
</feature>
<comment type="caution">
    <text evidence="6">The sequence shown here is derived from an EMBL/GenBank/DDBJ whole genome shotgun (WGS) entry which is preliminary data.</text>
</comment>
<dbReference type="Gene3D" id="2.10.50.10">
    <property type="entry name" value="Tumor Necrosis Factor Receptor, subunit A, domain 2"/>
    <property type="match status" value="1"/>
</dbReference>
<dbReference type="InterPro" id="IPR009030">
    <property type="entry name" value="Growth_fac_rcpt_cys_sf"/>
</dbReference>
<evidence type="ECO:0000259" key="5">
    <source>
        <dbReference type="Pfam" id="PF07699"/>
    </source>
</evidence>
<keyword evidence="3" id="KW-0812">Transmembrane</keyword>
<proteinExistence type="predicted"/>
<dbReference type="InterPro" id="IPR011641">
    <property type="entry name" value="Tyr-kin_ephrin_A/B_rcpt-like"/>
</dbReference>
<feature type="transmembrane region" description="Helical" evidence="3">
    <location>
        <begin position="812"/>
        <end position="835"/>
    </location>
</feature>
<keyword evidence="4" id="KW-0732">Signal</keyword>
<keyword evidence="3" id="KW-0472">Membrane</keyword>
<dbReference type="Proteomes" id="UP001162131">
    <property type="component" value="Unassembled WGS sequence"/>
</dbReference>
<evidence type="ECO:0000313" key="7">
    <source>
        <dbReference type="Proteomes" id="UP001162131"/>
    </source>
</evidence>
<name>A0AAU9KGA2_9CILI</name>
<evidence type="ECO:0000256" key="4">
    <source>
        <dbReference type="SAM" id="SignalP"/>
    </source>
</evidence>
<feature type="chain" id="PRO_5043560804" description="Tyrosine-protein kinase ephrin type A/B receptor-like domain-containing protein" evidence="4">
    <location>
        <begin position="17"/>
        <end position="1126"/>
    </location>
</feature>
<organism evidence="6 7">
    <name type="scientific">Blepharisma stoltei</name>
    <dbReference type="NCBI Taxonomy" id="1481888"/>
    <lineage>
        <taxon>Eukaryota</taxon>
        <taxon>Sar</taxon>
        <taxon>Alveolata</taxon>
        <taxon>Ciliophora</taxon>
        <taxon>Postciliodesmatophora</taxon>
        <taxon>Heterotrichea</taxon>
        <taxon>Heterotrichida</taxon>
        <taxon>Blepharismidae</taxon>
        <taxon>Blepharisma</taxon>
    </lineage>
</organism>
<dbReference type="SMART" id="SM00612">
    <property type="entry name" value="Kelch"/>
    <property type="match status" value="2"/>
</dbReference>
<dbReference type="SUPFAM" id="SSF57184">
    <property type="entry name" value="Growth factor receptor domain"/>
    <property type="match status" value="1"/>
</dbReference>
<accession>A0AAU9KGA2</accession>
<dbReference type="EMBL" id="CAJZBQ010000064">
    <property type="protein sequence ID" value="CAG9336316.1"/>
    <property type="molecule type" value="Genomic_DNA"/>
</dbReference>
<protein>
    <recommendedName>
        <fullName evidence="5">Tyrosine-protein kinase ephrin type A/B receptor-like domain-containing protein</fullName>
    </recommendedName>
</protein>
<dbReference type="AlphaFoldDB" id="A0AAU9KGA2"/>
<evidence type="ECO:0000256" key="3">
    <source>
        <dbReference type="SAM" id="Phobius"/>
    </source>
</evidence>
<dbReference type="Pfam" id="PF07699">
    <property type="entry name" value="Ephrin_rec_like"/>
    <property type="match status" value="1"/>
</dbReference>
<evidence type="ECO:0000313" key="6">
    <source>
        <dbReference type="EMBL" id="CAG9336316.1"/>
    </source>
</evidence>
<keyword evidence="7" id="KW-1185">Reference proteome</keyword>